<protein>
    <submittedName>
        <fullName evidence="3">(salmon louse) hypothetical protein</fullName>
    </submittedName>
</protein>
<dbReference type="AlphaFoldDB" id="A0A7R8H1R0"/>
<gene>
    <name evidence="3" type="ORF">LSAA_2445</name>
</gene>
<name>A0A7R8H1R0_LEPSM</name>
<feature type="compositionally biased region" description="Polar residues" evidence="1">
    <location>
        <begin position="226"/>
        <end position="235"/>
    </location>
</feature>
<reference evidence="3" key="1">
    <citation type="submission" date="2021-02" db="EMBL/GenBank/DDBJ databases">
        <authorList>
            <person name="Bekaert M."/>
        </authorList>
    </citation>
    <scope>NUCLEOTIDE SEQUENCE</scope>
    <source>
        <strain evidence="3">IoA-00</strain>
    </source>
</reference>
<feature type="compositionally biased region" description="Basic residues" evidence="1">
    <location>
        <begin position="356"/>
        <end position="366"/>
    </location>
</feature>
<feature type="compositionally biased region" description="Low complexity" evidence="1">
    <location>
        <begin position="334"/>
        <end position="344"/>
    </location>
</feature>
<sequence>MPSSSQYLLLSMLILIDLLHGSRSIDCYACGFDYIHPEHDVPGSYGYKIYNHSCEELQKLGSFSSRFVRSCPIGVQNCFGSIGALKQGGSIYEKKIVLGCAESPYLHPYGCDTEEVFVQAKDRHNYTTQKVNVEIKNLQFDSKEMVRPAPFVHRRFDSLNRPHVRTCSKLCNHPMNRELKKENDEFFKNTKISWGISDGKTLLTPNEELNLKKTEIDIRHEENEESIATSSMSNSLEGEDDEDIIPEELLLKYTKLDSPTHSGSGNFPSLEATRATPTTPTTRSQSASSTRRCKTPEKDGLTEEKKVIVLDLRRTKSTDAFSGITDISKPETKSSGNQNSSNGSPPKVINDDSTKTRSKASAKTKNKQNSTESMIKGSSTTGHRQPEVSSAKIVAGS</sequence>
<feature type="compositionally biased region" description="Polar residues" evidence="1">
    <location>
        <begin position="368"/>
        <end position="383"/>
    </location>
</feature>
<evidence type="ECO:0000256" key="2">
    <source>
        <dbReference type="SAM" id="SignalP"/>
    </source>
</evidence>
<feature type="signal peptide" evidence="2">
    <location>
        <begin position="1"/>
        <end position="24"/>
    </location>
</feature>
<keyword evidence="2" id="KW-0732">Signal</keyword>
<evidence type="ECO:0000313" key="3">
    <source>
        <dbReference type="EMBL" id="CAF2798656.1"/>
    </source>
</evidence>
<proteinExistence type="predicted"/>
<feature type="compositionally biased region" description="Low complexity" evidence="1">
    <location>
        <begin position="272"/>
        <end position="290"/>
    </location>
</feature>
<dbReference type="EMBL" id="HG994589">
    <property type="protein sequence ID" value="CAF2798656.1"/>
    <property type="molecule type" value="Genomic_DNA"/>
</dbReference>
<evidence type="ECO:0000313" key="4">
    <source>
        <dbReference type="Proteomes" id="UP000675881"/>
    </source>
</evidence>
<feature type="compositionally biased region" description="Polar residues" evidence="1">
    <location>
        <begin position="257"/>
        <end position="267"/>
    </location>
</feature>
<feature type="region of interest" description="Disordered" evidence="1">
    <location>
        <begin position="220"/>
        <end position="240"/>
    </location>
</feature>
<keyword evidence="4" id="KW-1185">Reference proteome</keyword>
<evidence type="ECO:0000256" key="1">
    <source>
        <dbReference type="SAM" id="MobiDB-lite"/>
    </source>
</evidence>
<feature type="region of interest" description="Disordered" evidence="1">
    <location>
        <begin position="321"/>
        <end position="397"/>
    </location>
</feature>
<dbReference type="OrthoDB" id="6381175at2759"/>
<organism evidence="3 4">
    <name type="scientific">Lepeophtheirus salmonis</name>
    <name type="common">Salmon louse</name>
    <name type="synonym">Caligus salmonis</name>
    <dbReference type="NCBI Taxonomy" id="72036"/>
    <lineage>
        <taxon>Eukaryota</taxon>
        <taxon>Metazoa</taxon>
        <taxon>Ecdysozoa</taxon>
        <taxon>Arthropoda</taxon>
        <taxon>Crustacea</taxon>
        <taxon>Multicrustacea</taxon>
        <taxon>Hexanauplia</taxon>
        <taxon>Copepoda</taxon>
        <taxon>Siphonostomatoida</taxon>
        <taxon>Caligidae</taxon>
        <taxon>Lepeophtheirus</taxon>
    </lineage>
</organism>
<feature type="region of interest" description="Disordered" evidence="1">
    <location>
        <begin position="256"/>
        <end position="300"/>
    </location>
</feature>
<dbReference type="Proteomes" id="UP000675881">
    <property type="component" value="Chromosome 10"/>
</dbReference>
<feature type="chain" id="PRO_5043411520" evidence="2">
    <location>
        <begin position="25"/>
        <end position="397"/>
    </location>
</feature>
<accession>A0A7R8H1R0</accession>